<keyword evidence="2" id="KW-1185">Reference proteome</keyword>
<dbReference type="AlphaFoldDB" id="A0A8J2KHX1"/>
<gene>
    <name evidence="1" type="ORF">AFUS01_LOCUS23826</name>
</gene>
<protein>
    <submittedName>
        <fullName evidence="1">Uncharacterized protein</fullName>
    </submittedName>
</protein>
<evidence type="ECO:0000313" key="1">
    <source>
        <dbReference type="EMBL" id="CAG7785184.1"/>
    </source>
</evidence>
<accession>A0A8J2KHX1</accession>
<organism evidence="1 2">
    <name type="scientific">Allacma fusca</name>
    <dbReference type="NCBI Taxonomy" id="39272"/>
    <lineage>
        <taxon>Eukaryota</taxon>
        <taxon>Metazoa</taxon>
        <taxon>Ecdysozoa</taxon>
        <taxon>Arthropoda</taxon>
        <taxon>Hexapoda</taxon>
        <taxon>Collembola</taxon>
        <taxon>Symphypleona</taxon>
        <taxon>Sminthuridae</taxon>
        <taxon>Allacma</taxon>
    </lineage>
</organism>
<dbReference type="EMBL" id="CAJVCH010291021">
    <property type="protein sequence ID" value="CAG7785184.1"/>
    <property type="molecule type" value="Genomic_DNA"/>
</dbReference>
<name>A0A8J2KHX1_9HEXA</name>
<reference evidence="1" key="1">
    <citation type="submission" date="2021-06" db="EMBL/GenBank/DDBJ databases">
        <authorList>
            <person name="Hodson N. C."/>
            <person name="Mongue J. A."/>
            <person name="Jaron S. K."/>
        </authorList>
    </citation>
    <scope>NUCLEOTIDE SEQUENCE</scope>
</reference>
<sequence>MDGCSAGMKVKERMSGRLCLGVDLGGDVGGLAGWRVVGVEGVEVELPADDAAGVGLPQSRDGFIDFDLFLHKSIEKYVQDLSNQDACLNSFSSNPISKQH</sequence>
<proteinExistence type="predicted"/>
<comment type="caution">
    <text evidence="1">The sequence shown here is derived from an EMBL/GenBank/DDBJ whole genome shotgun (WGS) entry which is preliminary data.</text>
</comment>
<evidence type="ECO:0000313" key="2">
    <source>
        <dbReference type="Proteomes" id="UP000708208"/>
    </source>
</evidence>
<dbReference type="Proteomes" id="UP000708208">
    <property type="component" value="Unassembled WGS sequence"/>
</dbReference>